<keyword evidence="3" id="KW-1185">Reference proteome</keyword>
<dbReference type="Gene3D" id="3.40.50.300">
    <property type="entry name" value="P-loop containing nucleotide triphosphate hydrolases"/>
    <property type="match status" value="1"/>
</dbReference>
<dbReference type="EMBL" id="RXIC02000025">
    <property type="protein sequence ID" value="KAB1206740.1"/>
    <property type="molecule type" value="Genomic_DNA"/>
</dbReference>
<keyword evidence="1" id="KW-0812">Transmembrane</keyword>
<evidence type="ECO:0000313" key="3">
    <source>
        <dbReference type="Proteomes" id="UP000516437"/>
    </source>
</evidence>
<proteinExistence type="predicted"/>
<gene>
    <name evidence="2" type="ORF">CJ030_MR7G013513</name>
</gene>
<sequence length="119" mass="13753">MWLSMGTPLTEGCEILPWIPELKHYAPGVPIVLVGTKLVLKRFPLIYCFVLSSFAFYMGCLVHNQMKNKEREKKRTFLTLEELRLLAHDTNTYKSIGICESHKLTIAYNSRACLESIRF</sequence>
<evidence type="ECO:0000313" key="2">
    <source>
        <dbReference type="EMBL" id="KAB1206740.1"/>
    </source>
</evidence>
<dbReference type="SUPFAM" id="SSF46579">
    <property type="entry name" value="Prefoldin"/>
    <property type="match status" value="1"/>
</dbReference>
<reference evidence="2 3" key="1">
    <citation type="journal article" date="2019" name="Plant Biotechnol. J.">
        <title>The red bayberry genome and genetic basis of sex determination.</title>
        <authorList>
            <person name="Jia H.M."/>
            <person name="Jia H.J."/>
            <person name="Cai Q.L."/>
            <person name="Wang Y."/>
            <person name="Zhao H.B."/>
            <person name="Yang W.F."/>
            <person name="Wang G.Y."/>
            <person name="Li Y.H."/>
            <person name="Zhan D.L."/>
            <person name="Shen Y.T."/>
            <person name="Niu Q.F."/>
            <person name="Chang L."/>
            <person name="Qiu J."/>
            <person name="Zhao L."/>
            <person name="Xie H.B."/>
            <person name="Fu W.Y."/>
            <person name="Jin J."/>
            <person name="Li X.W."/>
            <person name="Jiao Y."/>
            <person name="Zhou C.C."/>
            <person name="Tu T."/>
            <person name="Chai C.Y."/>
            <person name="Gao J.L."/>
            <person name="Fan L.J."/>
            <person name="van de Weg E."/>
            <person name="Wang J.Y."/>
            <person name="Gao Z.S."/>
        </authorList>
    </citation>
    <scope>NUCLEOTIDE SEQUENCE [LARGE SCALE GENOMIC DNA]</scope>
    <source>
        <tissue evidence="2">Leaves</tissue>
    </source>
</reference>
<feature type="transmembrane region" description="Helical" evidence="1">
    <location>
        <begin position="44"/>
        <end position="64"/>
    </location>
</feature>
<comment type="caution">
    <text evidence="2">The sequence shown here is derived from an EMBL/GenBank/DDBJ whole genome shotgun (WGS) entry which is preliminary data.</text>
</comment>
<evidence type="ECO:0000256" key="1">
    <source>
        <dbReference type="SAM" id="Phobius"/>
    </source>
</evidence>
<keyword evidence="1" id="KW-0472">Membrane</keyword>
<dbReference type="InterPro" id="IPR027417">
    <property type="entry name" value="P-loop_NTPase"/>
</dbReference>
<accession>A0A6A1V6D0</accession>
<dbReference type="Proteomes" id="UP000516437">
    <property type="component" value="Chromosome 7"/>
</dbReference>
<dbReference type="OrthoDB" id="1744221at2759"/>
<keyword evidence="1" id="KW-1133">Transmembrane helix</keyword>
<protein>
    <submittedName>
        <fullName evidence="2">Rac-like GTP-binding protein ARAC11</fullName>
    </submittedName>
</protein>
<organism evidence="2 3">
    <name type="scientific">Morella rubra</name>
    <name type="common">Chinese bayberry</name>
    <dbReference type="NCBI Taxonomy" id="262757"/>
    <lineage>
        <taxon>Eukaryota</taxon>
        <taxon>Viridiplantae</taxon>
        <taxon>Streptophyta</taxon>
        <taxon>Embryophyta</taxon>
        <taxon>Tracheophyta</taxon>
        <taxon>Spermatophyta</taxon>
        <taxon>Magnoliopsida</taxon>
        <taxon>eudicotyledons</taxon>
        <taxon>Gunneridae</taxon>
        <taxon>Pentapetalae</taxon>
        <taxon>rosids</taxon>
        <taxon>fabids</taxon>
        <taxon>Fagales</taxon>
        <taxon>Myricaceae</taxon>
        <taxon>Morella</taxon>
    </lineage>
</organism>
<dbReference type="AlphaFoldDB" id="A0A6A1V6D0"/>
<name>A0A6A1V6D0_9ROSI</name>